<dbReference type="InterPro" id="IPR025975">
    <property type="entry name" value="Polysacc_lyase"/>
</dbReference>
<organism evidence="2 3">
    <name type="scientific">Adhaeribacter pallidiroseus</name>
    <dbReference type="NCBI Taxonomy" id="2072847"/>
    <lineage>
        <taxon>Bacteria</taxon>
        <taxon>Pseudomonadati</taxon>
        <taxon>Bacteroidota</taxon>
        <taxon>Cytophagia</taxon>
        <taxon>Cytophagales</taxon>
        <taxon>Hymenobacteraceae</taxon>
        <taxon>Adhaeribacter</taxon>
    </lineage>
</organism>
<comment type="caution">
    <text evidence="2">The sequence shown here is derived from an EMBL/GenBank/DDBJ whole genome shotgun (WGS) entry which is preliminary data.</text>
</comment>
<keyword evidence="1" id="KW-0732">Signal</keyword>
<feature type="chain" id="PRO_5016801887" evidence="1">
    <location>
        <begin position="28"/>
        <end position="169"/>
    </location>
</feature>
<name>A0A369QEF1_9BACT</name>
<accession>A0A369QEF1</accession>
<evidence type="ECO:0000313" key="3">
    <source>
        <dbReference type="Proteomes" id="UP000253919"/>
    </source>
</evidence>
<sequence>MHVPPYPPFMKTKLLFSIALLSLFTTACETEENVEPKEVASLESGIESLSYITSADRSRDNLYAEERIEPSLSGLFPRQSYASYAFGSTNSLARSGSRSTRFELRKEGSAIRSEVYWKDHTPINGWYGMSMYMPSSSWITDDRSGCWDIITQFHGTPDSGEGARVPPSL</sequence>
<dbReference type="Proteomes" id="UP000253919">
    <property type="component" value="Unassembled WGS sequence"/>
</dbReference>
<protein>
    <submittedName>
        <fullName evidence="2">Uncharacterized protein</fullName>
    </submittedName>
</protein>
<dbReference type="Pfam" id="PF14099">
    <property type="entry name" value="Polysacc_lyase"/>
    <property type="match status" value="1"/>
</dbReference>
<dbReference type="Gene3D" id="2.60.120.200">
    <property type="match status" value="1"/>
</dbReference>
<dbReference type="EMBL" id="QASA01000001">
    <property type="protein sequence ID" value="RDC62690.1"/>
    <property type="molecule type" value="Genomic_DNA"/>
</dbReference>
<evidence type="ECO:0000256" key="1">
    <source>
        <dbReference type="SAM" id="SignalP"/>
    </source>
</evidence>
<proteinExistence type="predicted"/>
<dbReference type="AlphaFoldDB" id="A0A369QEF1"/>
<evidence type="ECO:0000313" key="2">
    <source>
        <dbReference type="EMBL" id="RDC62690.1"/>
    </source>
</evidence>
<gene>
    <name evidence="2" type="ORF">AHMF7616_01284</name>
</gene>
<feature type="signal peptide" evidence="1">
    <location>
        <begin position="1"/>
        <end position="27"/>
    </location>
</feature>
<reference evidence="2 3" key="1">
    <citation type="submission" date="2018-04" db="EMBL/GenBank/DDBJ databases">
        <title>Adhaeribacter sp. HMF7616 genome sequencing and assembly.</title>
        <authorList>
            <person name="Kang H."/>
            <person name="Kang J."/>
            <person name="Cha I."/>
            <person name="Kim H."/>
            <person name="Joh K."/>
        </authorList>
    </citation>
    <scope>NUCLEOTIDE SEQUENCE [LARGE SCALE GENOMIC DNA]</scope>
    <source>
        <strain evidence="2 3">HMF7616</strain>
    </source>
</reference>
<keyword evidence="3" id="KW-1185">Reference proteome</keyword>